<organism evidence="1 2">
    <name type="scientific">Candidatus Scatousia excrementigallinarum</name>
    <dbReference type="NCBI Taxonomy" id="2840935"/>
    <lineage>
        <taxon>Bacteria</taxon>
        <taxon>Candidatus Scatousia</taxon>
    </lineage>
</organism>
<dbReference type="EMBL" id="DVIU01000081">
    <property type="protein sequence ID" value="HIS35753.1"/>
    <property type="molecule type" value="Genomic_DNA"/>
</dbReference>
<dbReference type="AlphaFoldDB" id="A0A9D1EXP3"/>
<protein>
    <submittedName>
        <fullName evidence="1">Uncharacterized protein</fullName>
    </submittedName>
</protein>
<accession>A0A9D1EXP3</accession>
<gene>
    <name evidence="1" type="ORF">IAC10_03880</name>
</gene>
<name>A0A9D1EXP3_9BACT</name>
<reference evidence="1" key="2">
    <citation type="journal article" date="2021" name="PeerJ">
        <title>Extensive microbial diversity within the chicken gut microbiome revealed by metagenomics and culture.</title>
        <authorList>
            <person name="Gilroy R."/>
            <person name="Ravi A."/>
            <person name="Getino M."/>
            <person name="Pursley I."/>
            <person name="Horton D.L."/>
            <person name="Alikhan N.F."/>
            <person name="Baker D."/>
            <person name="Gharbi K."/>
            <person name="Hall N."/>
            <person name="Watson M."/>
            <person name="Adriaenssens E.M."/>
            <person name="Foster-Nyarko E."/>
            <person name="Jarju S."/>
            <person name="Secka A."/>
            <person name="Antonio M."/>
            <person name="Oren A."/>
            <person name="Chaudhuri R.R."/>
            <person name="La Ragione R."/>
            <person name="Hildebrand F."/>
            <person name="Pallen M.J."/>
        </authorList>
    </citation>
    <scope>NUCLEOTIDE SEQUENCE</scope>
    <source>
        <strain evidence="1">6276</strain>
    </source>
</reference>
<proteinExistence type="predicted"/>
<evidence type="ECO:0000313" key="1">
    <source>
        <dbReference type="EMBL" id="HIS35753.1"/>
    </source>
</evidence>
<sequence>MKINFKPQRLLNNLVSEEKINGGIRRILQTSGRKSRTIDMELSNLDSLGNAYPKEYYVSSFKVYDTKSSSLLKMMTREVTGSSNSVTALVTKNDFGKYDKSTIVRNNTSITKK</sequence>
<comment type="caution">
    <text evidence="1">The sequence shown here is derived from an EMBL/GenBank/DDBJ whole genome shotgun (WGS) entry which is preliminary data.</text>
</comment>
<evidence type="ECO:0000313" key="2">
    <source>
        <dbReference type="Proteomes" id="UP000823928"/>
    </source>
</evidence>
<reference evidence="1" key="1">
    <citation type="submission" date="2020-10" db="EMBL/GenBank/DDBJ databases">
        <authorList>
            <person name="Gilroy R."/>
        </authorList>
    </citation>
    <scope>NUCLEOTIDE SEQUENCE</scope>
    <source>
        <strain evidence="1">6276</strain>
    </source>
</reference>
<dbReference type="Proteomes" id="UP000823928">
    <property type="component" value="Unassembled WGS sequence"/>
</dbReference>